<dbReference type="InterPro" id="IPR055231">
    <property type="entry name" value="2AA_helical"/>
</dbReference>
<keyword evidence="1" id="KW-0677">Repeat</keyword>
<name>A0A0G4EAI6_VITBC</name>
<dbReference type="Gene3D" id="1.25.10.10">
    <property type="entry name" value="Leucine-rich Repeat Variant"/>
    <property type="match status" value="1"/>
</dbReference>
<evidence type="ECO:0000313" key="5">
    <source>
        <dbReference type="EMBL" id="CEL92259.1"/>
    </source>
</evidence>
<dbReference type="InParanoid" id="A0A0G4EAI6"/>
<evidence type="ECO:0000256" key="1">
    <source>
        <dbReference type="ARBA" id="ARBA00022737"/>
    </source>
</evidence>
<dbReference type="VEuPathDB" id="CryptoDB:Vbra_10985"/>
<gene>
    <name evidence="5" type="ORF">Vbra_10985</name>
</gene>
<dbReference type="SUPFAM" id="SSF48371">
    <property type="entry name" value="ARM repeat"/>
    <property type="match status" value="1"/>
</dbReference>
<feature type="repeat" description="HEAT" evidence="2">
    <location>
        <begin position="520"/>
        <end position="557"/>
    </location>
</feature>
<feature type="repeat" description="HEAT" evidence="2">
    <location>
        <begin position="403"/>
        <end position="441"/>
    </location>
</feature>
<dbReference type="PROSITE" id="PS50077">
    <property type="entry name" value="HEAT_REPEAT"/>
    <property type="match status" value="6"/>
</dbReference>
<feature type="domain" description="Phosphatase 2A Regulatory Subunit A helical" evidence="4">
    <location>
        <begin position="327"/>
        <end position="407"/>
    </location>
</feature>
<dbReference type="PANTHER" id="PTHR10648:SF4">
    <property type="entry name" value="PROTEIN PHOSPHATASE 2 (FORMERLY 2A), REGULATORY SUBUNIT A, BETA ISOFORM-RELATED"/>
    <property type="match status" value="1"/>
</dbReference>
<dbReference type="Proteomes" id="UP000041254">
    <property type="component" value="Unassembled WGS sequence"/>
</dbReference>
<organism evidence="5 6">
    <name type="scientific">Vitrella brassicaformis (strain CCMP3155)</name>
    <dbReference type="NCBI Taxonomy" id="1169540"/>
    <lineage>
        <taxon>Eukaryota</taxon>
        <taxon>Sar</taxon>
        <taxon>Alveolata</taxon>
        <taxon>Colpodellida</taxon>
        <taxon>Vitrellaceae</taxon>
        <taxon>Vitrella</taxon>
    </lineage>
</organism>
<dbReference type="STRING" id="1169540.A0A0G4EAI6"/>
<protein>
    <recommendedName>
        <fullName evidence="4">Phosphatase 2A Regulatory Subunit A helical domain-containing protein</fullName>
    </recommendedName>
</protein>
<feature type="repeat" description="HEAT" evidence="2">
    <location>
        <begin position="442"/>
        <end position="480"/>
    </location>
</feature>
<dbReference type="InterPro" id="IPR011989">
    <property type="entry name" value="ARM-like"/>
</dbReference>
<evidence type="ECO:0000256" key="2">
    <source>
        <dbReference type="PROSITE-ProRule" id="PRU00103"/>
    </source>
</evidence>
<evidence type="ECO:0000259" key="4">
    <source>
        <dbReference type="Pfam" id="PF22956"/>
    </source>
</evidence>
<dbReference type="InterPro" id="IPR016024">
    <property type="entry name" value="ARM-type_fold"/>
</dbReference>
<feature type="repeat" description="HEAT" evidence="2">
    <location>
        <begin position="238"/>
        <end position="274"/>
    </location>
</feature>
<dbReference type="GO" id="GO:0019888">
    <property type="term" value="F:protein phosphatase regulator activity"/>
    <property type="evidence" value="ECO:0007669"/>
    <property type="project" value="TreeGrafter"/>
</dbReference>
<keyword evidence="6" id="KW-1185">Reference proteome</keyword>
<evidence type="ECO:0000313" key="6">
    <source>
        <dbReference type="Proteomes" id="UP000041254"/>
    </source>
</evidence>
<dbReference type="InterPro" id="IPR051023">
    <property type="entry name" value="PP2A_Regulatory_Subunit_A"/>
</dbReference>
<feature type="region of interest" description="Disordered" evidence="3">
    <location>
        <begin position="577"/>
        <end position="601"/>
    </location>
</feature>
<sequence>MSVSHSQQFNPNPVSILIQELRHEDLQARLHSVRSLSTICVALGPDRTRNELIPFIQGEMLDDDDEVLIALSEQLGKAIDAVGGPEHACCIIPIVEDFACLEETAVRDKAVESLRKIIGAIPLETQASHITKLLDRLQNAEWFTAKMSACALLPAVWQKLGDELAMEANLVETLETLSNDSAPMSFLEVLPKDQVATQSVVEVFRKLSVDDHDSVRLFVMRNCISMTRKLPEEFDTLVRPVVEAATMDKAWRVRYMAADNFKELADAVAEGSADGIDQVREFVIPKYITLLEDQEHEVRTVATAKLVDIFRRFPEWKGWPTFRSTIETLNKLVTDQTSLVRGALATTVLELAPIFEQDLTLEHLMPIIIALLRDQVPEVRLRVLASVDKIANVVGVENFHEALLPAVVELAGDKQWRVRQAVLDHIPILAQHLGVDIFEKEMGEVYRKALQDPVFSIRDAASQRLKKLTEVLGQSWAESHVLPDLLKQKDSPNYLHRMTVLFCVKTLCEIFPRELIEEHLLPLAVSAAHDRVPNVRYNACKTLGKMRAALKPEPVNAAVQETLQRLAEDEDPDVRYLAADTLKEGGSSSSGATTNGVGPAA</sequence>
<reference evidence="5 6" key="1">
    <citation type="submission" date="2014-11" db="EMBL/GenBank/DDBJ databases">
        <authorList>
            <person name="Zhu J."/>
            <person name="Qi W."/>
            <person name="Song R."/>
        </authorList>
    </citation>
    <scope>NUCLEOTIDE SEQUENCE [LARGE SCALE GENOMIC DNA]</scope>
</reference>
<dbReference type="Pfam" id="PF22956">
    <property type="entry name" value="VPS15-like_hel"/>
    <property type="match status" value="1"/>
</dbReference>
<dbReference type="PANTHER" id="PTHR10648">
    <property type="entry name" value="SERINE/THREONINE-PROTEIN PHOSPHATASE PP2A 65 KDA REGULATORY SUBUNIT"/>
    <property type="match status" value="1"/>
</dbReference>
<accession>A0A0G4EAI6</accession>
<feature type="repeat" description="HEAT" evidence="2">
    <location>
        <begin position="364"/>
        <end position="401"/>
    </location>
</feature>
<proteinExistence type="predicted"/>
<dbReference type="AlphaFoldDB" id="A0A0G4EAI6"/>
<dbReference type="EMBL" id="CDMY01000061">
    <property type="protein sequence ID" value="CEL92259.1"/>
    <property type="molecule type" value="Genomic_DNA"/>
</dbReference>
<feature type="repeat" description="HEAT" evidence="2">
    <location>
        <begin position="325"/>
        <end position="363"/>
    </location>
</feature>
<dbReference type="InterPro" id="IPR021133">
    <property type="entry name" value="HEAT_type_2"/>
</dbReference>
<dbReference type="OrthoDB" id="439265at2759"/>
<dbReference type="OMA" id="NTLCMTW"/>
<evidence type="ECO:0000256" key="3">
    <source>
        <dbReference type="SAM" id="MobiDB-lite"/>
    </source>
</evidence>
<dbReference type="GO" id="GO:0005634">
    <property type="term" value="C:nucleus"/>
    <property type="evidence" value="ECO:0007669"/>
    <property type="project" value="TreeGrafter"/>
</dbReference>
<dbReference type="GO" id="GO:0000159">
    <property type="term" value="C:protein phosphatase type 2A complex"/>
    <property type="evidence" value="ECO:0007669"/>
    <property type="project" value="TreeGrafter"/>
</dbReference>
<dbReference type="PhylomeDB" id="A0A0G4EAI6"/>
<dbReference type="Pfam" id="PF13646">
    <property type="entry name" value="HEAT_2"/>
    <property type="match status" value="1"/>
</dbReference>
<dbReference type="GO" id="GO:0005829">
    <property type="term" value="C:cytosol"/>
    <property type="evidence" value="ECO:0007669"/>
    <property type="project" value="TreeGrafter"/>
</dbReference>
<feature type="compositionally biased region" description="Polar residues" evidence="3">
    <location>
        <begin position="592"/>
        <end position="601"/>
    </location>
</feature>